<keyword evidence="3" id="KW-1185">Reference proteome</keyword>
<proteinExistence type="predicted"/>
<keyword evidence="1" id="KW-0812">Transmembrane</keyword>
<protein>
    <submittedName>
        <fullName evidence="2">Uncharacterized protein</fullName>
    </submittedName>
</protein>
<feature type="transmembrane region" description="Helical" evidence="1">
    <location>
        <begin position="111"/>
        <end position="132"/>
    </location>
</feature>
<reference evidence="2" key="1">
    <citation type="submission" date="2023-06" db="EMBL/GenBank/DDBJ databases">
        <authorList>
            <person name="Jiang Y."/>
            <person name="Liu Q."/>
        </authorList>
    </citation>
    <scope>NUCLEOTIDE SEQUENCE</scope>
    <source>
        <strain evidence="2">CGMCC 1.12089</strain>
    </source>
</reference>
<evidence type="ECO:0000313" key="3">
    <source>
        <dbReference type="Proteomes" id="UP001174908"/>
    </source>
</evidence>
<dbReference type="Proteomes" id="UP001174908">
    <property type="component" value="Unassembled WGS sequence"/>
</dbReference>
<sequence length="134" mass="14057">MALGWYSVLKLVPWTEVISNAPQIADAAKKLWGSVSKKAPGDVAGDSAPGPSIGAAPLTPEARMAELEARLQANEAAVAELHRQLVDSTALIDTLASQNALLIRRVEANRLLVRWLIGAVAVVGVVALVALFGK</sequence>
<dbReference type="EMBL" id="JASZYV010000001">
    <property type="protein sequence ID" value="MDM0043416.1"/>
    <property type="molecule type" value="Genomic_DNA"/>
</dbReference>
<dbReference type="RefSeq" id="WP_286658526.1">
    <property type="nucleotide sequence ID" value="NZ_JASZYV010000001.1"/>
</dbReference>
<comment type="caution">
    <text evidence="2">The sequence shown here is derived from an EMBL/GenBank/DDBJ whole genome shotgun (WGS) entry which is preliminary data.</text>
</comment>
<gene>
    <name evidence="2" type="ORF">QTH91_02890</name>
</gene>
<evidence type="ECO:0000313" key="2">
    <source>
        <dbReference type="EMBL" id="MDM0043416.1"/>
    </source>
</evidence>
<name>A0ABT7N669_9BURK</name>
<keyword evidence="1" id="KW-1133">Transmembrane helix</keyword>
<evidence type="ECO:0000256" key="1">
    <source>
        <dbReference type="SAM" id="Phobius"/>
    </source>
</evidence>
<accession>A0ABT7N669</accession>
<keyword evidence="1" id="KW-0472">Membrane</keyword>
<organism evidence="2 3">
    <name type="scientific">Variovorax dokdonensis</name>
    <dbReference type="NCBI Taxonomy" id="344883"/>
    <lineage>
        <taxon>Bacteria</taxon>
        <taxon>Pseudomonadati</taxon>
        <taxon>Pseudomonadota</taxon>
        <taxon>Betaproteobacteria</taxon>
        <taxon>Burkholderiales</taxon>
        <taxon>Comamonadaceae</taxon>
        <taxon>Variovorax</taxon>
    </lineage>
</organism>